<dbReference type="OrthoDB" id="981626at2"/>
<dbReference type="InterPro" id="IPR051099">
    <property type="entry name" value="AGR/TXD"/>
</dbReference>
<dbReference type="Pfam" id="PF13899">
    <property type="entry name" value="Thioredoxin_7"/>
    <property type="match status" value="1"/>
</dbReference>
<sequence length="145" mass="16590">MKNYLLLVLLFMNTVLLAQNWQSNFQEAKVIAQKENKNIVLVFSGSDWCAPCMKLEKNIWMSDVFKAEAEKNWVTYKADFPKKKANQLAPELTEQNKKLAEKYNKGGSFPLVVLLDPNGKVLGMTGFKNVSAEEYIQLLHSFVKK</sequence>
<evidence type="ECO:0000313" key="5">
    <source>
        <dbReference type="Proteomes" id="UP000289734"/>
    </source>
</evidence>
<accession>A0A4Q1KG92</accession>
<dbReference type="InterPro" id="IPR013766">
    <property type="entry name" value="Thioredoxin_domain"/>
</dbReference>
<organism evidence="4 5">
    <name type="scientific">Flavobacterium piscinae</name>
    <dbReference type="NCBI Taxonomy" id="2506424"/>
    <lineage>
        <taxon>Bacteria</taxon>
        <taxon>Pseudomonadati</taxon>
        <taxon>Bacteroidota</taxon>
        <taxon>Flavobacteriia</taxon>
        <taxon>Flavobacteriales</taxon>
        <taxon>Flavobacteriaceae</taxon>
        <taxon>Flavobacterium</taxon>
    </lineage>
</organism>
<dbReference type="AlphaFoldDB" id="A0A4Q1KG92"/>
<keyword evidence="5" id="KW-1185">Reference proteome</keyword>
<dbReference type="Gene3D" id="3.40.30.10">
    <property type="entry name" value="Glutaredoxin"/>
    <property type="match status" value="1"/>
</dbReference>
<protein>
    <submittedName>
        <fullName evidence="4">Thioredoxin family protein</fullName>
    </submittedName>
</protein>
<evidence type="ECO:0000256" key="1">
    <source>
        <dbReference type="ARBA" id="ARBA00022729"/>
    </source>
</evidence>
<name>A0A4Q1KG92_9FLAO</name>
<feature type="signal peptide" evidence="2">
    <location>
        <begin position="1"/>
        <end position="18"/>
    </location>
</feature>
<evidence type="ECO:0000313" key="4">
    <source>
        <dbReference type="EMBL" id="RXR28718.1"/>
    </source>
</evidence>
<feature type="domain" description="Thioredoxin" evidence="3">
    <location>
        <begin position="5"/>
        <end position="144"/>
    </location>
</feature>
<evidence type="ECO:0000256" key="2">
    <source>
        <dbReference type="SAM" id="SignalP"/>
    </source>
</evidence>
<evidence type="ECO:0000259" key="3">
    <source>
        <dbReference type="PROSITE" id="PS51352"/>
    </source>
</evidence>
<dbReference type="InterPro" id="IPR036249">
    <property type="entry name" value="Thioredoxin-like_sf"/>
</dbReference>
<dbReference type="RefSeq" id="WP_129465527.1">
    <property type="nucleotide sequence ID" value="NZ_SBKQ01000017.1"/>
</dbReference>
<dbReference type="Proteomes" id="UP000289734">
    <property type="component" value="Unassembled WGS sequence"/>
</dbReference>
<dbReference type="PROSITE" id="PS51352">
    <property type="entry name" value="THIOREDOXIN_2"/>
    <property type="match status" value="1"/>
</dbReference>
<dbReference type="PANTHER" id="PTHR15337">
    <property type="entry name" value="ANTERIOR GRADIENT PROTEIN-RELATED"/>
    <property type="match status" value="1"/>
</dbReference>
<gene>
    <name evidence="4" type="ORF">EQG68_14075</name>
</gene>
<comment type="caution">
    <text evidence="4">The sequence shown here is derived from an EMBL/GenBank/DDBJ whole genome shotgun (WGS) entry which is preliminary data.</text>
</comment>
<dbReference type="EMBL" id="SBKQ01000017">
    <property type="protein sequence ID" value="RXR28718.1"/>
    <property type="molecule type" value="Genomic_DNA"/>
</dbReference>
<proteinExistence type="predicted"/>
<feature type="chain" id="PRO_5020416597" evidence="2">
    <location>
        <begin position="19"/>
        <end position="145"/>
    </location>
</feature>
<keyword evidence="1 2" id="KW-0732">Signal</keyword>
<dbReference type="SUPFAM" id="SSF52833">
    <property type="entry name" value="Thioredoxin-like"/>
    <property type="match status" value="1"/>
</dbReference>
<reference evidence="5" key="1">
    <citation type="submission" date="2019-01" db="EMBL/GenBank/DDBJ databases">
        <title>Cytophagaceae bacterium strain CAR-16.</title>
        <authorList>
            <person name="Chen W.-M."/>
        </authorList>
    </citation>
    <scope>NUCLEOTIDE SEQUENCE [LARGE SCALE GENOMIC DNA]</scope>
    <source>
        <strain evidence="5">ICH-30</strain>
    </source>
</reference>
<dbReference type="PANTHER" id="PTHR15337:SF11">
    <property type="entry name" value="THIOREDOXIN DOMAIN-CONTAINING PROTEIN"/>
    <property type="match status" value="1"/>
</dbReference>